<accession>A0A023G2W9</accession>
<sequence length="172" mass="19478">MATKTFLVVAFVTILRTSSASEAPCLTVTLPDFLTTNRTKCTDAQPTDICVPFNENETQTVRDLLNCTSYDLEYKVIYLTAVMQDAVAATLPIERRNDSWIETETIVRMCSYGVRLPKSRYNLTCDEYLSLVEVTCEEPTTIIVPDVNGMGEVKNKQTHTFFLVFSFLVFMK</sequence>
<protein>
    <submittedName>
        <fullName evidence="2">Putative secreted protein</fullName>
    </submittedName>
</protein>
<evidence type="ECO:0000313" key="2">
    <source>
        <dbReference type="EMBL" id="JAC28002.1"/>
    </source>
</evidence>
<feature type="signal peptide" evidence="1">
    <location>
        <begin position="1"/>
        <end position="20"/>
    </location>
</feature>
<dbReference type="AlphaFoldDB" id="A0A023G2W9"/>
<organism evidence="2">
    <name type="scientific">Amblyomma triste</name>
    <name type="common">Neotropical tick</name>
    <dbReference type="NCBI Taxonomy" id="251400"/>
    <lineage>
        <taxon>Eukaryota</taxon>
        <taxon>Metazoa</taxon>
        <taxon>Ecdysozoa</taxon>
        <taxon>Arthropoda</taxon>
        <taxon>Chelicerata</taxon>
        <taxon>Arachnida</taxon>
        <taxon>Acari</taxon>
        <taxon>Parasitiformes</taxon>
        <taxon>Ixodida</taxon>
        <taxon>Ixodoidea</taxon>
        <taxon>Ixodidae</taxon>
        <taxon>Amblyomminae</taxon>
        <taxon>Amblyomma</taxon>
    </lineage>
</organism>
<reference evidence="2" key="1">
    <citation type="submission" date="2014-03" db="EMBL/GenBank/DDBJ databases">
        <title>The sialotranscriptome of Amblyomma triste, Amblyomma parvum and Amblyomma cajennense ticks, uncovered by 454-based RNA-seq.</title>
        <authorList>
            <person name="Garcia G.R."/>
            <person name="Gardinassi L.G."/>
            <person name="Ribeiro J.M."/>
            <person name="Anatriello E."/>
            <person name="Ferreira B.R."/>
            <person name="Moreira H.N."/>
            <person name="Mafra C."/>
            <person name="Olegario M.M."/>
            <person name="Szabo P.J."/>
            <person name="Miranda-Santos I.K."/>
            <person name="Maruyama S.R."/>
        </authorList>
    </citation>
    <scope>NUCLEOTIDE SEQUENCE</scope>
    <source>
        <strain evidence="2">Mato Grasso do Sul</strain>
        <tissue evidence="2">Salivary glands</tissue>
    </source>
</reference>
<name>A0A023G2W9_AMBTT</name>
<evidence type="ECO:0000256" key="1">
    <source>
        <dbReference type="SAM" id="SignalP"/>
    </source>
</evidence>
<keyword evidence="1" id="KW-0732">Signal</keyword>
<dbReference type="EMBL" id="GBBM01007416">
    <property type="protein sequence ID" value="JAC28002.1"/>
    <property type="molecule type" value="mRNA"/>
</dbReference>
<proteinExistence type="evidence at transcript level"/>
<feature type="chain" id="PRO_5001516147" evidence="1">
    <location>
        <begin position="21"/>
        <end position="172"/>
    </location>
</feature>